<dbReference type="Proteomes" id="UP000184474">
    <property type="component" value="Unassembled WGS sequence"/>
</dbReference>
<keyword evidence="10 11" id="KW-0472">Membrane</keyword>
<dbReference type="EMBL" id="FRAA01000004">
    <property type="protein sequence ID" value="SHK30389.1"/>
    <property type="molecule type" value="Genomic_DNA"/>
</dbReference>
<dbReference type="SMART" id="SM00387">
    <property type="entry name" value="HATPase_c"/>
    <property type="match status" value="1"/>
</dbReference>
<dbReference type="SUPFAM" id="SSF55785">
    <property type="entry name" value="PYP-like sensor domain (PAS domain)"/>
    <property type="match status" value="1"/>
</dbReference>
<dbReference type="InterPro" id="IPR050736">
    <property type="entry name" value="Sensor_HK_Regulatory"/>
</dbReference>
<evidence type="ECO:0000256" key="4">
    <source>
        <dbReference type="ARBA" id="ARBA00022553"/>
    </source>
</evidence>
<feature type="domain" description="CHASE" evidence="14">
    <location>
        <begin position="121"/>
        <end position="207"/>
    </location>
</feature>
<reference evidence="16" key="1">
    <citation type="submission" date="2016-11" db="EMBL/GenBank/DDBJ databases">
        <authorList>
            <person name="Varghese N."/>
            <person name="Submissions S."/>
        </authorList>
    </citation>
    <scope>NUCLEOTIDE SEQUENCE [LARGE SCALE GENOMIC DNA]</scope>
    <source>
        <strain evidence="16">DSM 26134</strain>
    </source>
</reference>
<organism evidence="15 16">
    <name type="scientific">Reichenbachiella agariperforans</name>
    <dbReference type="NCBI Taxonomy" id="156994"/>
    <lineage>
        <taxon>Bacteria</taxon>
        <taxon>Pseudomonadati</taxon>
        <taxon>Bacteroidota</taxon>
        <taxon>Cytophagia</taxon>
        <taxon>Cytophagales</taxon>
        <taxon>Reichenbachiellaceae</taxon>
        <taxon>Reichenbachiella</taxon>
    </lineage>
</organism>
<keyword evidence="16" id="KW-1185">Reference proteome</keyword>
<dbReference type="PROSITE" id="PS50112">
    <property type="entry name" value="PAS"/>
    <property type="match status" value="1"/>
</dbReference>
<evidence type="ECO:0000256" key="8">
    <source>
        <dbReference type="ARBA" id="ARBA00022989"/>
    </source>
</evidence>
<dbReference type="CDD" id="cd00082">
    <property type="entry name" value="HisKA"/>
    <property type="match status" value="1"/>
</dbReference>
<dbReference type="InterPro" id="IPR000014">
    <property type="entry name" value="PAS"/>
</dbReference>
<evidence type="ECO:0000256" key="6">
    <source>
        <dbReference type="ARBA" id="ARBA00022692"/>
    </source>
</evidence>
<dbReference type="FunFam" id="3.30.565.10:FF:000006">
    <property type="entry name" value="Sensor histidine kinase WalK"/>
    <property type="match status" value="1"/>
</dbReference>
<dbReference type="Pfam" id="PF00989">
    <property type="entry name" value="PAS"/>
    <property type="match status" value="1"/>
</dbReference>
<dbReference type="Pfam" id="PF02518">
    <property type="entry name" value="HATPase_c"/>
    <property type="match status" value="1"/>
</dbReference>
<dbReference type="Pfam" id="PF00512">
    <property type="entry name" value="HisKA"/>
    <property type="match status" value="1"/>
</dbReference>
<protein>
    <recommendedName>
        <fullName evidence="3">histidine kinase</fullName>
        <ecNumber evidence="3">2.7.13.3</ecNumber>
    </recommendedName>
</protein>
<dbReference type="InterPro" id="IPR042240">
    <property type="entry name" value="CHASE_sf"/>
</dbReference>
<dbReference type="SMART" id="SM01079">
    <property type="entry name" value="CHASE"/>
    <property type="match status" value="1"/>
</dbReference>
<dbReference type="InterPro" id="IPR005467">
    <property type="entry name" value="His_kinase_dom"/>
</dbReference>
<evidence type="ECO:0000256" key="5">
    <source>
        <dbReference type="ARBA" id="ARBA00022679"/>
    </source>
</evidence>
<evidence type="ECO:0000256" key="7">
    <source>
        <dbReference type="ARBA" id="ARBA00022777"/>
    </source>
</evidence>
<keyword evidence="8 11" id="KW-1133">Transmembrane helix</keyword>
<keyword evidence="4" id="KW-0597">Phosphoprotein</keyword>
<name>A0A1M6RD50_REIAG</name>
<dbReference type="AlphaFoldDB" id="A0A1M6RD50"/>
<dbReference type="SUPFAM" id="SSF47384">
    <property type="entry name" value="Homodimeric domain of signal transducing histidine kinase"/>
    <property type="match status" value="1"/>
</dbReference>
<dbReference type="Pfam" id="PF03924">
    <property type="entry name" value="CHASE"/>
    <property type="match status" value="1"/>
</dbReference>
<comment type="subcellular location">
    <subcellularLocation>
        <location evidence="2">Membrane</location>
    </subcellularLocation>
</comment>
<feature type="transmembrane region" description="Helical" evidence="11">
    <location>
        <begin position="268"/>
        <end position="288"/>
    </location>
</feature>
<dbReference type="InterPro" id="IPR035965">
    <property type="entry name" value="PAS-like_dom_sf"/>
</dbReference>
<dbReference type="GO" id="GO:0016020">
    <property type="term" value="C:membrane"/>
    <property type="evidence" value="ECO:0007669"/>
    <property type="project" value="UniProtKB-SubCell"/>
</dbReference>
<dbReference type="InterPro" id="IPR003661">
    <property type="entry name" value="HisK_dim/P_dom"/>
</dbReference>
<dbReference type="InterPro" id="IPR003594">
    <property type="entry name" value="HATPase_dom"/>
</dbReference>
<dbReference type="PROSITE" id="PS50839">
    <property type="entry name" value="CHASE"/>
    <property type="match status" value="1"/>
</dbReference>
<keyword evidence="7" id="KW-0418">Kinase</keyword>
<evidence type="ECO:0000259" key="14">
    <source>
        <dbReference type="PROSITE" id="PS50839"/>
    </source>
</evidence>
<dbReference type="PRINTS" id="PR00344">
    <property type="entry name" value="BCTRLSENSOR"/>
</dbReference>
<comment type="catalytic activity">
    <reaction evidence="1">
        <text>ATP + protein L-histidine = ADP + protein N-phospho-L-histidine.</text>
        <dbReference type="EC" id="2.7.13.3"/>
    </reaction>
</comment>
<dbReference type="SMART" id="SM00091">
    <property type="entry name" value="PAS"/>
    <property type="match status" value="1"/>
</dbReference>
<evidence type="ECO:0000256" key="3">
    <source>
        <dbReference type="ARBA" id="ARBA00012438"/>
    </source>
</evidence>
<dbReference type="InterPro" id="IPR013767">
    <property type="entry name" value="PAS_fold"/>
</dbReference>
<dbReference type="InterPro" id="IPR006189">
    <property type="entry name" value="CHASE_dom"/>
</dbReference>
<evidence type="ECO:0000256" key="11">
    <source>
        <dbReference type="SAM" id="Phobius"/>
    </source>
</evidence>
<dbReference type="InterPro" id="IPR004358">
    <property type="entry name" value="Sig_transdc_His_kin-like_C"/>
</dbReference>
<dbReference type="PROSITE" id="PS50109">
    <property type="entry name" value="HIS_KIN"/>
    <property type="match status" value="1"/>
</dbReference>
<dbReference type="Gene3D" id="1.10.287.130">
    <property type="match status" value="1"/>
</dbReference>
<dbReference type="SUPFAM" id="SSF55874">
    <property type="entry name" value="ATPase domain of HSP90 chaperone/DNA topoisomerase II/histidine kinase"/>
    <property type="match status" value="1"/>
</dbReference>
<evidence type="ECO:0000256" key="1">
    <source>
        <dbReference type="ARBA" id="ARBA00000085"/>
    </source>
</evidence>
<dbReference type="PANTHER" id="PTHR43711">
    <property type="entry name" value="TWO-COMPONENT HISTIDINE KINASE"/>
    <property type="match status" value="1"/>
</dbReference>
<dbReference type="GO" id="GO:0000155">
    <property type="term" value="F:phosphorelay sensor kinase activity"/>
    <property type="evidence" value="ECO:0007669"/>
    <property type="project" value="InterPro"/>
</dbReference>
<accession>A0A1M6RD50</accession>
<keyword evidence="5" id="KW-0808">Transferase</keyword>
<gene>
    <name evidence="15" type="ORF">SAMN04488028_104126</name>
</gene>
<evidence type="ECO:0000256" key="10">
    <source>
        <dbReference type="ARBA" id="ARBA00023136"/>
    </source>
</evidence>
<dbReference type="SMART" id="SM00388">
    <property type="entry name" value="HisKA"/>
    <property type="match status" value="1"/>
</dbReference>
<dbReference type="InterPro" id="IPR036890">
    <property type="entry name" value="HATPase_C_sf"/>
</dbReference>
<keyword evidence="9" id="KW-0902">Two-component regulatory system</keyword>
<evidence type="ECO:0000259" key="12">
    <source>
        <dbReference type="PROSITE" id="PS50109"/>
    </source>
</evidence>
<feature type="transmembrane region" description="Helical" evidence="11">
    <location>
        <begin position="16"/>
        <end position="37"/>
    </location>
</feature>
<dbReference type="Gene3D" id="3.30.450.350">
    <property type="entry name" value="CHASE domain"/>
    <property type="match status" value="1"/>
</dbReference>
<dbReference type="Gene3D" id="3.30.450.20">
    <property type="entry name" value="PAS domain"/>
    <property type="match status" value="1"/>
</dbReference>
<evidence type="ECO:0000313" key="16">
    <source>
        <dbReference type="Proteomes" id="UP000184474"/>
    </source>
</evidence>
<dbReference type="Gene3D" id="3.30.565.10">
    <property type="entry name" value="Histidine kinase-like ATPase, C-terminal domain"/>
    <property type="match status" value="1"/>
</dbReference>
<dbReference type="PANTHER" id="PTHR43711:SF31">
    <property type="entry name" value="HISTIDINE KINASE"/>
    <property type="match status" value="1"/>
</dbReference>
<dbReference type="STRING" id="156994.SAMN04488028_104126"/>
<evidence type="ECO:0000313" key="15">
    <source>
        <dbReference type="EMBL" id="SHK30389.1"/>
    </source>
</evidence>
<evidence type="ECO:0000256" key="9">
    <source>
        <dbReference type="ARBA" id="ARBA00023012"/>
    </source>
</evidence>
<dbReference type="NCBIfam" id="TIGR00229">
    <property type="entry name" value="sensory_box"/>
    <property type="match status" value="1"/>
</dbReference>
<dbReference type="GO" id="GO:0006355">
    <property type="term" value="P:regulation of DNA-templated transcription"/>
    <property type="evidence" value="ECO:0007669"/>
    <property type="project" value="InterPro"/>
</dbReference>
<evidence type="ECO:0000256" key="2">
    <source>
        <dbReference type="ARBA" id="ARBA00004370"/>
    </source>
</evidence>
<sequence>MLNFIRSRTNKKGQTFHFSFFSFFIGSLMSISLLVLFETMMHYRQQQHQKSLDIRTLSLGKELIPRLDRELNKVAYLSMGIEAYLKVYHQEINTEKLQKVLTETWKQSPFIRSLGLSRGTVIQYVAPIEGNEEAIGMDYRKNPEQWPDINQIIQTGEGLLLGPVSLVQGGESFIYRKPIYTNGELWGILSTVVEISPFFNAAFTEFTSKGYEVAIRRLHKDAYINLYGDPQLFEQNNALKLQTNFINQGWEYAISSPDDQEEFAMFSFWLWLGRSLWIVLGVAIIYTLQVSTANHIHVQKHELLAKNISDVIWVYNVAQRRFTYVSPSIQTHAGYNTQETLNLTLGQTLTPESKQIIEKRLNESVARFTQTKNNQPLLLELQQKTKLGKVIWIEISCNFSFNNQNEITITGITRNIDDRKKTELELARNELKLAKLNATKDDFFSIIGHDLKSPFNSLTGTLDFLITNSATLSDADKLQCLTMCRESTSQATKLLENLLTWARSQTGDITFEQESIDLNHSILDSIKLLAVTANNKSIEVNYHPTELPPVLADQQMVDTILRNLISNALKFTPRGGKTLVQCKLQDDFIHVSISDTGVGIDEKTIPDLFQVNKKVSTKGTENESGTGLGLVLCKAFVEKNGGHIYVNSTLNQGSNFTFTLPIYQG</sequence>
<proteinExistence type="predicted"/>
<dbReference type="InterPro" id="IPR036097">
    <property type="entry name" value="HisK_dim/P_sf"/>
</dbReference>
<dbReference type="EC" id="2.7.13.3" evidence="3"/>
<dbReference type="CDD" id="cd00130">
    <property type="entry name" value="PAS"/>
    <property type="match status" value="1"/>
</dbReference>
<dbReference type="RefSeq" id="WP_084190526.1">
    <property type="nucleotide sequence ID" value="NZ_FRAA01000004.1"/>
</dbReference>
<keyword evidence="6 11" id="KW-0812">Transmembrane</keyword>
<feature type="domain" description="PAS" evidence="13">
    <location>
        <begin position="297"/>
        <end position="368"/>
    </location>
</feature>
<feature type="domain" description="Histidine kinase" evidence="12">
    <location>
        <begin position="446"/>
        <end position="664"/>
    </location>
</feature>
<evidence type="ECO:0000259" key="13">
    <source>
        <dbReference type="PROSITE" id="PS50112"/>
    </source>
</evidence>